<comment type="caution">
    <text evidence="1">The sequence shown here is derived from an EMBL/GenBank/DDBJ whole genome shotgun (WGS) entry which is preliminary data.</text>
</comment>
<accession>S6EYA5</accession>
<evidence type="ECO:0000313" key="1">
    <source>
        <dbReference type="EMBL" id="CDG04388.1"/>
    </source>
</evidence>
<sequence length="48" mass="5413">MRGEKFMESIGDFDIESSSSYSSSLKLLIIGVEPFAKCIHPYLERGML</sequence>
<gene>
    <name evidence="1" type="ORF">O9U_02920</name>
</gene>
<reference evidence="1 2" key="1">
    <citation type="journal article" date="2013" name="Appl. Environ. Microbiol.">
        <title>The Carbohydrate Metabolism Signature of Lactococcus lactis Strain A12 Reveals Its Sourdough Ecosystem Origin.</title>
        <authorList>
            <person name="Passerini D."/>
            <person name="Coddeville M."/>
            <person name="Le Bourgeois P."/>
            <person name="Loubiere P."/>
            <person name="Ritzenthaler P."/>
            <person name="Fontagne-Faucher C."/>
            <person name="Daveran-Mingot M.L."/>
            <person name="Cocaign-Bousquet M."/>
        </authorList>
    </citation>
    <scope>NUCLEOTIDE SEQUENCE [LARGE SCALE GENOMIC DNA]</scope>
    <source>
        <strain evidence="1 2">A12</strain>
    </source>
</reference>
<dbReference type="Proteomes" id="UP000015361">
    <property type="component" value="Unassembled WGS sequence"/>
</dbReference>
<dbReference type="EMBL" id="CBLU010000008">
    <property type="protein sequence ID" value="CDG04388.1"/>
    <property type="molecule type" value="Genomic_DNA"/>
</dbReference>
<name>S6EYA5_LACLL</name>
<proteinExistence type="predicted"/>
<evidence type="ECO:0000313" key="2">
    <source>
        <dbReference type="Proteomes" id="UP000015361"/>
    </source>
</evidence>
<protein>
    <submittedName>
        <fullName evidence="1">Uncharacterized protein</fullName>
    </submittedName>
</protein>
<dbReference type="AlphaFoldDB" id="S6EYA5"/>
<organism evidence="1 2">
    <name type="scientific">Lactococcus lactis subsp. lactis A12</name>
    <dbReference type="NCBI Taxonomy" id="1137134"/>
    <lineage>
        <taxon>Bacteria</taxon>
        <taxon>Bacillati</taxon>
        <taxon>Bacillota</taxon>
        <taxon>Bacilli</taxon>
        <taxon>Lactobacillales</taxon>
        <taxon>Streptococcaceae</taxon>
        <taxon>Lactococcus</taxon>
    </lineage>
</organism>